<keyword evidence="2" id="KW-0732">Signal</keyword>
<evidence type="ECO:0000313" key="5">
    <source>
        <dbReference type="Proteomes" id="UP000029525"/>
    </source>
</evidence>
<feature type="chain" id="PRO_5001915174" description="Endonuclease YhcR N-terminal domain-containing protein" evidence="2">
    <location>
        <begin position="19"/>
        <end position="176"/>
    </location>
</feature>
<evidence type="ECO:0000256" key="2">
    <source>
        <dbReference type="SAM" id="SignalP"/>
    </source>
</evidence>
<feature type="signal peptide" evidence="2">
    <location>
        <begin position="1"/>
        <end position="18"/>
    </location>
</feature>
<feature type="region of interest" description="Disordered" evidence="1">
    <location>
        <begin position="36"/>
        <end position="60"/>
    </location>
</feature>
<feature type="domain" description="Endonuclease YhcR N-terminal" evidence="3">
    <location>
        <begin position="64"/>
        <end position="171"/>
    </location>
</feature>
<dbReference type="EMBL" id="JRNQ01000051">
    <property type="protein sequence ID" value="KGF44076.1"/>
    <property type="molecule type" value="Genomic_DNA"/>
</dbReference>
<dbReference type="OrthoDB" id="1092925at2"/>
<accession>A0A096AC02</accession>
<protein>
    <recommendedName>
        <fullName evidence="3">Endonuclease YhcR N-terminal domain-containing protein</fullName>
    </recommendedName>
</protein>
<evidence type="ECO:0000256" key="1">
    <source>
        <dbReference type="SAM" id="MobiDB-lite"/>
    </source>
</evidence>
<organism evidence="4 5">
    <name type="scientific">Prevotella bivia DNF00320</name>
    <dbReference type="NCBI Taxonomy" id="1401068"/>
    <lineage>
        <taxon>Bacteria</taxon>
        <taxon>Pseudomonadati</taxon>
        <taxon>Bacteroidota</taxon>
        <taxon>Bacteroidia</taxon>
        <taxon>Bacteroidales</taxon>
        <taxon>Prevotellaceae</taxon>
        <taxon>Prevotella</taxon>
    </lineage>
</organism>
<dbReference type="Pfam" id="PF19886">
    <property type="entry name" value="DUF6359"/>
    <property type="match status" value="1"/>
</dbReference>
<gene>
    <name evidence="4" type="ORF">HMPREF0647_08100</name>
</gene>
<dbReference type="Proteomes" id="UP000029525">
    <property type="component" value="Unassembled WGS sequence"/>
</dbReference>
<dbReference type="AlphaFoldDB" id="A0A096AC02"/>
<dbReference type="RefSeq" id="WP_036867625.1">
    <property type="nucleotide sequence ID" value="NZ_JRNQ01000051.1"/>
</dbReference>
<comment type="caution">
    <text evidence="4">The sequence shown here is derived from an EMBL/GenBank/DDBJ whole genome shotgun (WGS) entry which is preliminary data.</text>
</comment>
<name>A0A096AC02_9BACT</name>
<sequence length="176" mass="19367">MYKIVTILLFCLCNFCFCSCGKIIEEDEKSSDKIEKIKPKHSDGTSSTSGPTSTQKGYDENHPLSVSEFSKSNYGDAAVWVVGYIVGDCKKNIKYAEWEPPFSYDSSILLADVSGETDADKVMSVQLVTASIKNDLGLIYHPELKGKKLLVLGAKQTYLGVVGIKKYIGAYTLLDQ</sequence>
<evidence type="ECO:0000259" key="3">
    <source>
        <dbReference type="Pfam" id="PF19886"/>
    </source>
</evidence>
<reference evidence="4 5" key="1">
    <citation type="submission" date="2014-07" db="EMBL/GenBank/DDBJ databases">
        <authorList>
            <person name="McCorrison J."/>
            <person name="Sanka R."/>
            <person name="Torralba M."/>
            <person name="Gillis M."/>
            <person name="Haft D.H."/>
            <person name="Methe B."/>
            <person name="Sutton G."/>
            <person name="Nelson K.E."/>
        </authorList>
    </citation>
    <scope>NUCLEOTIDE SEQUENCE [LARGE SCALE GENOMIC DNA]</scope>
    <source>
        <strain evidence="4 5">DNF00320</strain>
    </source>
</reference>
<evidence type="ECO:0000313" key="4">
    <source>
        <dbReference type="EMBL" id="KGF44076.1"/>
    </source>
</evidence>
<proteinExistence type="predicted"/>
<feature type="compositionally biased region" description="Low complexity" evidence="1">
    <location>
        <begin position="44"/>
        <end position="54"/>
    </location>
</feature>
<dbReference type="InterPro" id="IPR045939">
    <property type="entry name" value="YhcR_N"/>
</dbReference>